<dbReference type="SMART" id="SM00225">
    <property type="entry name" value="BTB"/>
    <property type="match status" value="1"/>
</dbReference>
<dbReference type="InterPro" id="IPR017096">
    <property type="entry name" value="BTB-kelch_protein"/>
</dbReference>
<evidence type="ECO:0000256" key="4">
    <source>
        <dbReference type="ARBA" id="ARBA00022737"/>
    </source>
</evidence>
<dbReference type="Pfam" id="PF07707">
    <property type="entry name" value="BACK"/>
    <property type="match status" value="1"/>
</dbReference>
<keyword evidence="10" id="KW-1185">Reference proteome</keyword>
<dbReference type="EMBL" id="OV725078">
    <property type="protein sequence ID" value="CAH1392631.1"/>
    <property type="molecule type" value="Genomic_DNA"/>
</dbReference>
<evidence type="ECO:0000313" key="9">
    <source>
        <dbReference type="EMBL" id="CAH1392631.1"/>
    </source>
</evidence>
<evidence type="ECO:0000256" key="3">
    <source>
        <dbReference type="ARBA" id="ARBA00022441"/>
    </source>
</evidence>
<evidence type="ECO:0000313" key="10">
    <source>
        <dbReference type="Proteomes" id="UP001152798"/>
    </source>
</evidence>
<protein>
    <recommendedName>
        <fullName evidence="2">Kelch-like protein diablo</fullName>
    </recommendedName>
</protein>
<dbReference type="Gene3D" id="2.120.10.80">
    <property type="entry name" value="Kelch-type beta propeller"/>
    <property type="match status" value="2"/>
</dbReference>
<dbReference type="Pfam" id="PF24681">
    <property type="entry name" value="Kelch_KLHDC2_KLHL20_DRC7"/>
    <property type="match status" value="1"/>
</dbReference>
<evidence type="ECO:0000256" key="7">
    <source>
        <dbReference type="ARBA" id="ARBA00043912"/>
    </source>
</evidence>
<dbReference type="Gene3D" id="1.25.40.420">
    <property type="match status" value="1"/>
</dbReference>
<dbReference type="Proteomes" id="UP001152798">
    <property type="component" value="Chromosome 2"/>
</dbReference>
<comment type="function">
    <text evidence="7">Probable substrate-specific adapter of an E3 ubiquitin-protein ligase complex which mediates the ubiquitination and subsequent proteasomal degradation of target proteins. May have a role in synapse differentiation and growth.</text>
</comment>
<dbReference type="SUPFAM" id="SSF117281">
    <property type="entry name" value="Kelch motif"/>
    <property type="match status" value="1"/>
</dbReference>
<accession>A0A9P0EF36</accession>
<keyword evidence="5" id="KW-0833">Ubl conjugation pathway</keyword>
<evidence type="ECO:0000259" key="8">
    <source>
        <dbReference type="PROSITE" id="PS50097"/>
    </source>
</evidence>
<comment type="pathway">
    <text evidence="1">Protein modification; protein ubiquitination.</text>
</comment>
<reference evidence="9" key="1">
    <citation type="submission" date="2022-01" db="EMBL/GenBank/DDBJ databases">
        <authorList>
            <person name="King R."/>
        </authorList>
    </citation>
    <scope>NUCLEOTIDE SEQUENCE</scope>
</reference>
<feature type="domain" description="BTB" evidence="8">
    <location>
        <begin position="49"/>
        <end position="116"/>
    </location>
</feature>
<name>A0A9P0EF36_NEZVI</name>
<dbReference type="GO" id="GO:0003779">
    <property type="term" value="F:actin binding"/>
    <property type="evidence" value="ECO:0007669"/>
    <property type="project" value="UniProtKB-KW"/>
</dbReference>
<dbReference type="PANTHER" id="PTHR24412">
    <property type="entry name" value="KELCH PROTEIN"/>
    <property type="match status" value="1"/>
</dbReference>
<organism evidence="9 10">
    <name type="scientific">Nezara viridula</name>
    <name type="common">Southern green stink bug</name>
    <name type="synonym">Cimex viridulus</name>
    <dbReference type="NCBI Taxonomy" id="85310"/>
    <lineage>
        <taxon>Eukaryota</taxon>
        <taxon>Metazoa</taxon>
        <taxon>Ecdysozoa</taxon>
        <taxon>Arthropoda</taxon>
        <taxon>Hexapoda</taxon>
        <taxon>Insecta</taxon>
        <taxon>Pterygota</taxon>
        <taxon>Neoptera</taxon>
        <taxon>Paraneoptera</taxon>
        <taxon>Hemiptera</taxon>
        <taxon>Heteroptera</taxon>
        <taxon>Panheteroptera</taxon>
        <taxon>Pentatomomorpha</taxon>
        <taxon>Pentatomoidea</taxon>
        <taxon>Pentatomidae</taxon>
        <taxon>Pentatominae</taxon>
        <taxon>Nezara</taxon>
    </lineage>
</organism>
<dbReference type="PROSITE" id="PS50097">
    <property type="entry name" value="BTB"/>
    <property type="match status" value="1"/>
</dbReference>
<evidence type="ECO:0000256" key="5">
    <source>
        <dbReference type="ARBA" id="ARBA00022786"/>
    </source>
</evidence>
<dbReference type="Gene3D" id="3.30.710.10">
    <property type="entry name" value="Potassium Channel Kv1.1, Chain A"/>
    <property type="match status" value="1"/>
</dbReference>
<evidence type="ECO:0000256" key="6">
    <source>
        <dbReference type="ARBA" id="ARBA00023203"/>
    </source>
</evidence>
<dbReference type="FunFam" id="1.25.40.420:FF:000001">
    <property type="entry name" value="Kelch-like family member 12"/>
    <property type="match status" value="1"/>
</dbReference>
<keyword evidence="4" id="KW-0677">Repeat</keyword>
<dbReference type="InterPro" id="IPR006652">
    <property type="entry name" value="Kelch_1"/>
</dbReference>
<dbReference type="SUPFAM" id="SSF54695">
    <property type="entry name" value="POZ domain"/>
    <property type="match status" value="1"/>
</dbReference>
<dbReference type="InterPro" id="IPR011705">
    <property type="entry name" value="BACK"/>
</dbReference>
<dbReference type="Pfam" id="PF01344">
    <property type="entry name" value="Kelch_1"/>
    <property type="match status" value="1"/>
</dbReference>
<gene>
    <name evidence="9" type="ORF">NEZAVI_LOCUS3420</name>
</gene>
<dbReference type="SMART" id="SM00875">
    <property type="entry name" value="BACK"/>
    <property type="match status" value="1"/>
</dbReference>
<evidence type="ECO:0000256" key="2">
    <source>
        <dbReference type="ARBA" id="ARBA00013699"/>
    </source>
</evidence>
<dbReference type="OrthoDB" id="45365at2759"/>
<keyword evidence="6" id="KW-0009">Actin-binding</keyword>
<dbReference type="AlphaFoldDB" id="A0A9P0EF36"/>
<dbReference type="PIRSF" id="PIRSF037037">
    <property type="entry name" value="Kelch-like_protein_gigaxonin"/>
    <property type="match status" value="1"/>
</dbReference>
<dbReference type="SMART" id="SM00612">
    <property type="entry name" value="Kelch"/>
    <property type="match status" value="6"/>
</dbReference>
<dbReference type="PANTHER" id="PTHR24412:SF450">
    <property type="entry name" value="KELCH-LIKE PROTEIN DIABLO"/>
    <property type="match status" value="1"/>
</dbReference>
<dbReference type="Pfam" id="PF00651">
    <property type="entry name" value="BTB"/>
    <property type="match status" value="1"/>
</dbReference>
<dbReference type="InterPro" id="IPR000210">
    <property type="entry name" value="BTB/POZ_dom"/>
</dbReference>
<evidence type="ECO:0000256" key="1">
    <source>
        <dbReference type="ARBA" id="ARBA00004906"/>
    </source>
</evidence>
<dbReference type="InterPro" id="IPR011333">
    <property type="entry name" value="SKP1/BTB/POZ_sf"/>
</dbReference>
<sequence length="609" mass="68008">MTTRRSSVFCKLRDPPDHIVTNDGCYKCVNHATNSFKKLCYFYKSDQLTDIILKAGDTKINTHKLVLASVSEYFSAMFNSDLLESRAKEVELHDVNGEALNDLVTFAYTGCIELKEDSVENILAAAVLLRFGDVIEACTMFLRKQLDPNNCIGIAMFAESRNCYELREAAVSFTEEHFIDVMASQEFLMMPADELAKFLSSDDVNVPSEELIYKGVMAWIEHDIENRSQHLKVLLGLVKLPLLSPAFLVDEVVPKVGQGGESLVIEALKYHALPERRTKFPANRVTPRKSTVGQLYSVAGCVRVEDMVNWSSTIEAYSPRHNSWSHVTSLPHRRLQSGVAALGQKLFVVGGRDGLKTLSTIDFLDLEAKLWLNIAPMSTSRHGLGVTTMEPNGPLYAVGGHDGWSYLNTVERWDPDTGEWSYIKSMNSPRSTVGVAILYNRLYVVGGRDGIACLKSMEAYDPLSDKWTSCTPMSKRRGGVAVAVLDGYLYALGGHDVPTCNSAARFSCVERYDPKMDRWQNVCSMSVGRDGIGAGILGNRIFAVGGYDGESYLKVVEAYDPFTDTWSQVKLLIHFKLAFIISYHQLGRKPVLLKNYKTFNFHLIIFELS</sequence>
<dbReference type="InterPro" id="IPR015915">
    <property type="entry name" value="Kelch-typ_b-propeller"/>
</dbReference>
<keyword evidence="3" id="KW-0880">Kelch repeat</keyword>
<proteinExistence type="predicted"/>